<sequence length="156" mass="17625">MQVFLDLQIALDDTDNLPNEDQITRWAQGALQGAGYEASEAELTVRFVDNAEIQDLNKTYRHKDYATNILSFPFECPDGVELPLLGDLIIAKAVVEKEALEQQKTLEEHYAHLIVHGVLHLLGYDHIESEDATIMEPLEISIVQSLGYDNPYKDEI</sequence>
<dbReference type="InterPro" id="IPR020549">
    <property type="entry name" value="YbeY_CS"/>
</dbReference>
<dbReference type="AlphaFoldDB" id="A0A2X0VAC5"/>
<evidence type="ECO:0000256" key="8">
    <source>
        <dbReference type="HAMAP-Rule" id="MF_00009"/>
    </source>
</evidence>
<keyword evidence="10" id="KW-1185">Reference proteome</keyword>
<accession>A0A2X0VAC5</accession>
<dbReference type="InterPro" id="IPR023091">
    <property type="entry name" value="MetalPrtase_cat_dom_sf_prd"/>
</dbReference>
<keyword evidence="3 8" id="KW-0540">Nuclease</keyword>
<organism evidence="9 10">
    <name type="scientific">Anaerobiospirillum thomasii</name>
    <dbReference type="NCBI Taxonomy" id="179995"/>
    <lineage>
        <taxon>Bacteria</taxon>
        <taxon>Pseudomonadati</taxon>
        <taxon>Pseudomonadota</taxon>
        <taxon>Gammaproteobacteria</taxon>
        <taxon>Aeromonadales</taxon>
        <taxon>Succinivibrionaceae</taxon>
        <taxon>Anaerobiospirillum</taxon>
    </lineage>
</organism>
<keyword evidence="8" id="KW-0963">Cytoplasm</keyword>
<evidence type="ECO:0000313" key="10">
    <source>
        <dbReference type="Proteomes" id="UP000250086"/>
    </source>
</evidence>
<keyword evidence="4 8" id="KW-0479">Metal-binding</keyword>
<dbReference type="Gene3D" id="3.40.390.30">
    <property type="entry name" value="Metalloproteases ('zincins'), catalytic domain"/>
    <property type="match status" value="1"/>
</dbReference>
<dbReference type="PANTHER" id="PTHR46986:SF1">
    <property type="entry name" value="ENDORIBONUCLEASE YBEY, CHLOROPLASTIC"/>
    <property type="match status" value="1"/>
</dbReference>
<feature type="binding site" evidence="8">
    <location>
        <position position="126"/>
    </location>
    <ligand>
        <name>Zn(2+)</name>
        <dbReference type="ChEBI" id="CHEBI:29105"/>
        <note>catalytic</note>
    </ligand>
</feature>
<evidence type="ECO:0000256" key="6">
    <source>
        <dbReference type="ARBA" id="ARBA00022801"/>
    </source>
</evidence>
<comment type="similarity">
    <text evidence="1 8">Belongs to the endoribonuclease YbeY family.</text>
</comment>
<keyword evidence="5 8" id="KW-0255">Endonuclease</keyword>
<dbReference type="InterPro" id="IPR002036">
    <property type="entry name" value="YbeY"/>
</dbReference>
<evidence type="ECO:0000256" key="3">
    <source>
        <dbReference type="ARBA" id="ARBA00022722"/>
    </source>
</evidence>
<dbReference type="SUPFAM" id="SSF55486">
    <property type="entry name" value="Metalloproteases ('zincins'), catalytic domain"/>
    <property type="match status" value="1"/>
</dbReference>
<dbReference type="GO" id="GO:0004222">
    <property type="term" value="F:metalloendopeptidase activity"/>
    <property type="evidence" value="ECO:0007669"/>
    <property type="project" value="InterPro"/>
</dbReference>
<dbReference type="GO" id="GO:0008270">
    <property type="term" value="F:zinc ion binding"/>
    <property type="evidence" value="ECO:0007669"/>
    <property type="project" value="UniProtKB-UniRule"/>
</dbReference>
<dbReference type="RefSeq" id="WP_220087001.1">
    <property type="nucleotide sequence ID" value="NZ_UAPV01000001.1"/>
</dbReference>
<evidence type="ECO:0000256" key="7">
    <source>
        <dbReference type="ARBA" id="ARBA00022833"/>
    </source>
</evidence>
<evidence type="ECO:0000313" key="9">
    <source>
        <dbReference type="EMBL" id="SPT69765.1"/>
    </source>
</evidence>
<evidence type="ECO:0000256" key="4">
    <source>
        <dbReference type="ARBA" id="ARBA00022723"/>
    </source>
</evidence>
<feature type="binding site" evidence="8">
    <location>
        <position position="120"/>
    </location>
    <ligand>
        <name>Zn(2+)</name>
        <dbReference type="ChEBI" id="CHEBI:29105"/>
        <note>catalytic</note>
    </ligand>
</feature>
<gene>
    <name evidence="8" type="primary">ybeY</name>
    <name evidence="9" type="ORF">NCTC13093_01145</name>
</gene>
<dbReference type="Pfam" id="PF02130">
    <property type="entry name" value="YbeY"/>
    <property type="match status" value="1"/>
</dbReference>
<evidence type="ECO:0000256" key="5">
    <source>
        <dbReference type="ARBA" id="ARBA00022759"/>
    </source>
</evidence>
<comment type="subcellular location">
    <subcellularLocation>
        <location evidence="8">Cytoplasm</location>
    </subcellularLocation>
</comment>
<proteinExistence type="inferred from homology"/>
<keyword evidence="7 8" id="KW-0862">Zinc</keyword>
<dbReference type="HAMAP" id="MF_00009">
    <property type="entry name" value="Endoribonucl_YbeY"/>
    <property type="match status" value="1"/>
</dbReference>
<evidence type="ECO:0000256" key="1">
    <source>
        <dbReference type="ARBA" id="ARBA00010875"/>
    </source>
</evidence>
<dbReference type="PROSITE" id="PS01306">
    <property type="entry name" value="UPF0054"/>
    <property type="match status" value="1"/>
</dbReference>
<dbReference type="EMBL" id="UAPV01000001">
    <property type="protein sequence ID" value="SPT69765.1"/>
    <property type="molecule type" value="Genomic_DNA"/>
</dbReference>
<comment type="function">
    <text evidence="8">Single strand-specific metallo-endoribonuclease involved in late-stage 70S ribosome quality control and in maturation of the 3' terminus of the 16S rRNA.</text>
</comment>
<protein>
    <recommendedName>
        <fullName evidence="8">Endoribonuclease YbeY</fullName>
        <ecNumber evidence="8">3.1.-.-</ecNumber>
    </recommendedName>
</protein>
<dbReference type="GO" id="GO:0005737">
    <property type="term" value="C:cytoplasm"/>
    <property type="evidence" value="ECO:0007669"/>
    <property type="project" value="UniProtKB-SubCell"/>
</dbReference>
<dbReference type="Proteomes" id="UP000250086">
    <property type="component" value="Unassembled WGS sequence"/>
</dbReference>
<dbReference type="GO" id="GO:0006364">
    <property type="term" value="P:rRNA processing"/>
    <property type="evidence" value="ECO:0007669"/>
    <property type="project" value="UniProtKB-UniRule"/>
</dbReference>
<comment type="cofactor">
    <cofactor evidence="8">
        <name>Zn(2+)</name>
        <dbReference type="ChEBI" id="CHEBI:29105"/>
    </cofactor>
    <text evidence="8">Binds 1 zinc ion.</text>
</comment>
<keyword evidence="2 8" id="KW-0690">Ribosome biogenesis</keyword>
<keyword evidence="6 8" id="KW-0378">Hydrolase</keyword>
<name>A0A2X0VAC5_9GAMM</name>
<evidence type="ECO:0000256" key="2">
    <source>
        <dbReference type="ARBA" id="ARBA00022517"/>
    </source>
</evidence>
<reference evidence="9 10" key="1">
    <citation type="submission" date="2018-06" db="EMBL/GenBank/DDBJ databases">
        <authorList>
            <consortium name="Pathogen Informatics"/>
            <person name="Doyle S."/>
        </authorList>
    </citation>
    <scope>NUCLEOTIDE SEQUENCE [LARGE SCALE GENOMIC DNA]</scope>
    <source>
        <strain evidence="9 10">NCTC13093</strain>
    </source>
</reference>
<dbReference type="NCBIfam" id="TIGR00043">
    <property type="entry name" value="rRNA maturation RNase YbeY"/>
    <property type="match status" value="1"/>
</dbReference>
<dbReference type="PANTHER" id="PTHR46986">
    <property type="entry name" value="ENDORIBONUCLEASE YBEY, CHLOROPLASTIC"/>
    <property type="match status" value="1"/>
</dbReference>
<dbReference type="EC" id="3.1.-.-" evidence="8"/>
<dbReference type="GO" id="GO:0004521">
    <property type="term" value="F:RNA endonuclease activity"/>
    <property type="evidence" value="ECO:0007669"/>
    <property type="project" value="UniProtKB-UniRule"/>
</dbReference>
<feature type="binding site" evidence="8">
    <location>
        <position position="116"/>
    </location>
    <ligand>
        <name>Zn(2+)</name>
        <dbReference type="ChEBI" id="CHEBI:29105"/>
        <note>catalytic</note>
    </ligand>
</feature>
<keyword evidence="8" id="KW-0698">rRNA processing</keyword>